<proteinExistence type="predicted"/>
<accession>A0AC34REE7</accession>
<dbReference type="WBParaSite" id="JU765_v2.g6207.t1">
    <property type="protein sequence ID" value="JU765_v2.g6207.t1"/>
    <property type="gene ID" value="JU765_v2.g6207"/>
</dbReference>
<sequence length="211" mass="24709">MLLAVFSIIFIQLISLCSGIYDFQNDFILVNRQKRYVLSKRKWPTNTLTWTLQDIKYITKTDKFIIRNTLHRAFNLWASVSSLNFQELPDLHNTEANINIAFLKRKHGDNMPFDGPEGIVAHAFYPTLGILHFDADENWTLNQSNGINLYQTAVHEIGHLLGLEHSTDSRSVMYPKHRKYDVNYNLSDDDVRGIRQLYPRLEKNRLRKSKK</sequence>
<protein>
    <submittedName>
        <fullName evidence="2">Peptidase metallopeptidase domain-containing protein</fullName>
    </submittedName>
</protein>
<evidence type="ECO:0000313" key="2">
    <source>
        <dbReference type="WBParaSite" id="JU765_v2.g6207.t1"/>
    </source>
</evidence>
<reference evidence="2" key="1">
    <citation type="submission" date="2022-11" db="UniProtKB">
        <authorList>
            <consortium name="WormBaseParasite"/>
        </authorList>
    </citation>
    <scope>IDENTIFICATION</scope>
</reference>
<organism evidence="1 2">
    <name type="scientific">Panagrolaimus sp. JU765</name>
    <dbReference type="NCBI Taxonomy" id="591449"/>
    <lineage>
        <taxon>Eukaryota</taxon>
        <taxon>Metazoa</taxon>
        <taxon>Ecdysozoa</taxon>
        <taxon>Nematoda</taxon>
        <taxon>Chromadorea</taxon>
        <taxon>Rhabditida</taxon>
        <taxon>Tylenchina</taxon>
        <taxon>Panagrolaimomorpha</taxon>
        <taxon>Panagrolaimoidea</taxon>
        <taxon>Panagrolaimidae</taxon>
        <taxon>Panagrolaimus</taxon>
    </lineage>
</organism>
<dbReference type="Proteomes" id="UP000887576">
    <property type="component" value="Unplaced"/>
</dbReference>
<name>A0AC34REE7_9BILA</name>
<evidence type="ECO:0000313" key="1">
    <source>
        <dbReference type="Proteomes" id="UP000887576"/>
    </source>
</evidence>